<dbReference type="Pfam" id="PF01614">
    <property type="entry name" value="IclR_C"/>
    <property type="match status" value="1"/>
</dbReference>
<dbReference type="SUPFAM" id="SSF55781">
    <property type="entry name" value="GAF domain-like"/>
    <property type="match status" value="1"/>
</dbReference>
<dbReference type="InterPro" id="IPR005471">
    <property type="entry name" value="Tscrpt_reg_IclR_N"/>
</dbReference>
<dbReference type="InterPro" id="IPR014757">
    <property type="entry name" value="Tscrpt_reg_IclR_C"/>
</dbReference>
<dbReference type="InterPro" id="IPR036388">
    <property type="entry name" value="WH-like_DNA-bd_sf"/>
</dbReference>
<feature type="domain" description="HTH iclR-type" evidence="4">
    <location>
        <begin position="20"/>
        <end position="80"/>
    </location>
</feature>
<dbReference type="PROSITE" id="PS51077">
    <property type="entry name" value="HTH_ICLR"/>
    <property type="match status" value="1"/>
</dbReference>
<evidence type="ECO:0000256" key="1">
    <source>
        <dbReference type="ARBA" id="ARBA00023015"/>
    </source>
</evidence>
<dbReference type="SUPFAM" id="SSF46785">
    <property type="entry name" value="Winged helix' DNA-binding domain"/>
    <property type="match status" value="1"/>
</dbReference>
<sequence>MSDIETIDGEASEISDRDYVNSLARGLEVICAFTKTRPKMTLSEIARTTGMTRATVRRFLLTLVREGYAEKDDKLFYLKPKVLELGYSALSSMSMLDVIQPVMNDLAKTLQESVFAAVLAGEDVIYIARATSDRLINVSITVGSRAPAHAVSTGRVLLASEPQDNLLRYLDRVKLEKLTANTITSKVKLRSMIEDVRIANYSIVDQELEVGLGSISVPIKTSDGKVIAALNVCCPSSRTTIEDMQKKILPELMTAAQKITAGL</sequence>
<dbReference type="InterPro" id="IPR050707">
    <property type="entry name" value="HTH_MetabolicPath_Reg"/>
</dbReference>
<dbReference type="EMBL" id="JBHRXV010000011">
    <property type="protein sequence ID" value="MFC3713323.1"/>
    <property type="molecule type" value="Genomic_DNA"/>
</dbReference>
<gene>
    <name evidence="6" type="ORF">ACFOMD_12115</name>
</gene>
<dbReference type="Gene3D" id="1.10.10.10">
    <property type="entry name" value="Winged helix-like DNA-binding domain superfamily/Winged helix DNA-binding domain"/>
    <property type="match status" value="1"/>
</dbReference>
<evidence type="ECO:0000313" key="6">
    <source>
        <dbReference type="EMBL" id="MFC3713323.1"/>
    </source>
</evidence>
<dbReference type="RefSeq" id="WP_380861714.1">
    <property type="nucleotide sequence ID" value="NZ_JBHRXV010000011.1"/>
</dbReference>
<dbReference type="SMART" id="SM00346">
    <property type="entry name" value="HTH_ICLR"/>
    <property type="match status" value="1"/>
</dbReference>
<reference evidence="7" key="1">
    <citation type="journal article" date="2019" name="Int. J. Syst. Evol. Microbiol.">
        <title>The Global Catalogue of Microorganisms (GCM) 10K type strain sequencing project: providing services to taxonomists for standard genome sequencing and annotation.</title>
        <authorList>
            <consortium name="The Broad Institute Genomics Platform"/>
            <consortium name="The Broad Institute Genome Sequencing Center for Infectious Disease"/>
            <person name="Wu L."/>
            <person name="Ma J."/>
        </authorList>
    </citation>
    <scope>NUCLEOTIDE SEQUENCE [LARGE SCALE GENOMIC DNA]</scope>
    <source>
        <strain evidence="7">KCTC 42644</strain>
    </source>
</reference>
<dbReference type="NCBIfam" id="TIGR02431">
    <property type="entry name" value="pcaR_pcaU"/>
    <property type="match status" value="1"/>
</dbReference>
<evidence type="ECO:0000313" key="7">
    <source>
        <dbReference type="Proteomes" id="UP001595615"/>
    </source>
</evidence>
<keyword evidence="1" id="KW-0805">Transcription regulation</keyword>
<keyword evidence="7" id="KW-1185">Reference proteome</keyword>
<keyword evidence="2" id="KW-0238">DNA-binding</keyword>
<dbReference type="PANTHER" id="PTHR30136">
    <property type="entry name" value="HELIX-TURN-HELIX TRANSCRIPTIONAL REGULATOR, ICLR FAMILY"/>
    <property type="match status" value="1"/>
</dbReference>
<protein>
    <submittedName>
        <fullName evidence="6">IclR family transcriptional regulator C-terminal domain-containing protein</fullName>
    </submittedName>
</protein>
<evidence type="ECO:0000259" key="5">
    <source>
        <dbReference type="PROSITE" id="PS51078"/>
    </source>
</evidence>
<dbReference type="InterPro" id="IPR029016">
    <property type="entry name" value="GAF-like_dom_sf"/>
</dbReference>
<dbReference type="PANTHER" id="PTHR30136:SF34">
    <property type="entry name" value="TRANSCRIPTIONAL REGULATOR"/>
    <property type="match status" value="1"/>
</dbReference>
<comment type="caution">
    <text evidence="6">The sequence shown here is derived from an EMBL/GenBank/DDBJ whole genome shotgun (WGS) entry which is preliminary data.</text>
</comment>
<organism evidence="6 7">
    <name type="scientific">Sphingoaurantiacus capsulatus</name>
    <dbReference type="NCBI Taxonomy" id="1771310"/>
    <lineage>
        <taxon>Bacteria</taxon>
        <taxon>Pseudomonadati</taxon>
        <taxon>Pseudomonadota</taxon>
        <taxon>Alphaproteobacteria</taxon>
        <taxon>Sphingomonadales</taxon>
        <taxon>Sphingosinicellaceae</taxon>
        <taxon>Sphingoaurantiacus</taxon>
    </lineage>
</organism>
<evidence type="ECO:0000256" key="2">
    <source>
        <dbReference type="ARBA" id="ARBA00023125"/>
    </source>
</evidence>
<dbReference type="PROSITE" id="PS51078">
    <property type="entry name" value="ICLR_ED"/>
    <property type="match status" value="1"/>
</dbReference>
<dbReference type="InterPro" id="IPR012794">
    <property type="entry name" value="PcaR_PcaU"/>
</dbReference>
<proteinExistence type="predicted"/>
<dbReference type="InterPro" id="IPR036390">
    <property type="entry name" value="WH_DNA-bd_sf"/>
</dbReference>
<dbReference type="Pfam" id="PF09339">
    <property type="entry name" value="HTH_IclR"/>
    <property type="match status" value="1"/>
</dbReference>
<keyword evidence="3" id="KW-0804">Transcription</keyword>
<evidence type="ECO:0000256" key="3">
    <source>
        <dbReference type="ARBA" id="ARBA00023163"/>
    </source>
</evidence>
<dbReference type="Proteomes" id="UP001595615">
    <property type="component" value="Unassembled WGS sequence"/>
</dbReference>
<feature type="domain" description="IclR-ED" evidence="5">
    <location>
        <begin position="81"/>
        <end position="263"/>
    </location>
</feature>
<evidence type="ECO:0000259" key="4">
    <source>
        <dbReference type="PROSITE" id="PS51077"/>
    </source>
</evidence>
<name>A0ABV7XDI7_9SPHN</name>
<dbReference type="Gene3D" id="3.30.450.40">
    <property type="match status" value="1"/>
</dbReference>
<accession>A0ABV7XDI7</accession>